<keyword evidence="6" id="KW-0862">Zinc</keyword>
<evidence type="ECO:0000256" key="5">
    <source>
        <dbReference type="ARBA" id="ARBA00022801"/>
    </source>
</evidence>
<evidence type="ECO:0000256" key="4">
    <source>
        <dbReference type="ARBA" id="ARBA00022723"/>
    </source>
</evidence>
<dbReference type="SUPFAM" id="SSF51261">
    <property type="entry name" value="Duplicated hybrid motif"/>
    <property type="match status" value="1"/>
</dbReference>
<dbReference type="Pfam" id="PF01551">
    <property type="entry name" value="Peptidase_M23"/>
    <property type="match status" value="1"/>
</dbReference>
<dbReference type="Pfam" id="PF19425">
    <property type="entry name" value="Csd3_N2"/>
    <property type="match status" value="1"/>
</dbReference>
<dbReference type="AlphaFoldDB" id="A0A6L6YF44"/>
<dbReference type="OrthoDB" id="9815245at2"/>
<dbReference type="GO" id="GO:0046872">
    <property type="term" value="F:metal ion binding"/>
    <property type="evidence" value="ECO:0007669"/>
    <property type="project" value="UniProtKB-KW"/>
</dbReference>
<dbReference type="GO" id="GO:0004222">
    <property type="term" value="F:metalloendopeptidase activity"/>
    <property type="evidence" value="ECO:0007669"/>
    <property type="project" value="TreeGrafter"/>
</dbReference>
<dbReference type="EMBL" id="WSRP01000006">
    <property type="protein sequence ID" value="MVX56137.1"/>
    <property type="molecule type" value="Genomic_DNA"/>
</dbReference>
<dbReference type="PANTHER" id="PTHR21666">
    <property type="entry name" value="PEPTIDASE-RELATED"/>
    <property type="match status" value="1"/>
</dbReference>
<proteinExistence type="predicted"/>
<evidence type="ECO:0000256" key="2">
    <source>
        <dbReference type="ARBA" id="ARBA00004196"/>
    </source>
</evidence>
<dbReference type="InterPro" id="IPR016047">
    <property type="entry name" value="M23ase_b-sheet_dom"/>
</dbReference>
<evidence type="ECO:0000313" key="10">
    <source>
        <dbReference type="EMBL" id="MVX56137.1"/>
    </source>
</evidence>
<protein>
    <submittedName>
        <fullName evidence="10">Peptidoglycan DD-metalloendopeptidase family protein</fullName>
    </submittedName>
</protein>
<feature type="domain" description="M23ase beta-sheet core" evidence="8">
    <location>
        <begin position="319"/>
        <end position="416"/>
    </location>
</feature>
<comment type="cofactor">
    <cofactor evidence="1">
        <name>Zn(2+)</name>
        <dbReference type="ChEBI" id="CHEBI:29105"/>
    </cofactor>
</comment>
<sequence>MLSALGDLFSSSELRVRTKRDRKVNTAAGKLTKIFKSVTFAAALVLPFASFNSLHAAEEKTPVIMEKAGEIDLSVLIQQWASEMDDVYAETHIEPKDTSKKIFERLGIQDKAFTRYVTTIKGKENPFARLSRGRLIQARLTTGGEVISLRVFRPIDSQSKDISFFEVSKNKDGKFMHAEKTSGFDALPIAASGVITSNLDKAAVEANIPAGVLKQIKDRLSTELNLSKDVSKGDTFSVIYERRQLDGADIGTGKLLAIEYYAKNKTIESYWYEGEGIEGYYDSEGKNNDVTFLRMPCEARVTSTFNRVRRHPVTGRLRPHWGVDLGAPKGTPIYAASDGTVTTKRYQRRGYGYWLEISHSSGYTSLYAHMSKYAPGIEPGTKVKKGQLIGYVGATGMATGPHLHYELKKDGQQVNPLIADLRTGENLRDEAAEDFKVAIAPMRRQIAMLSRIQLAQNQPRTAAH</sequence>
<comment type="caution">
    <text evidence="10">The sequence shown here is derived from an EMBL/GenBank/DDBJ whole genome shotgun (WGS) entry which is preliminary data.</text>
</comment>
<dbReference type="Gene3D" id="3.10.450.350">
    <property type="match status" value="2"/>
</dbReference>
<dbReference type="PANTHER" id="PTHR21666:SF288">
    <property type="entry name" value="CELL DIVISION PROTEIN YTFB"/>
    <property type="match status" value="1"/>
</dbReference>
<dbReference type="GO" id="GO:0006508">
    <property type="term" value="P:proteolysis"/>
    <property type="evidence" value="ECO:0007669"/>
    <property type="project" value="UniProtKB-KW"/>
</dbReference>
<reference evidence="10 11" key="1">
    <citation type="submission" date="2019-12" db="EMBL/GenBank/DDBJ databases">
        <title>Microbes associate with the intestines of laboratory mice.</title>
        <authorList>
            <person name="Navarre W."/>
            <person name="Wong E."/>
        </authorList>
    </citation>
    <scope>NUCLEOTIDE SEQUENCE [LARGE SCALE GENOMIC DNA]</scope>
    <source>
        <strain evidence="10 11">NM82_D38</strain>
    </source>
</reference>
<keyword evidence="3" id="KW-0645">Protease</keyword>
<dbReference type="InterPro" id="IPR050570">
    <property type="entry name" value="Cell_wall_metabolism_enzyme"/>
</dbReference>
<dbReference type="GO" id="GO:0030313">
    <property type="term" value="C:cell envelope"/>
    <property type="evidence" value="ECO:0007669"/>
    <property type="project" value="UniProtKB-SubCell"/>
</dbReference>
<keyword evidence="5" id="KW-0378">Hydrolase</keyword>
<keyword evidence="4" id="KW-0479">Metal-binding</keyword>
<evidence type="ECO:0000256" key="7">
    <source>
        <dbReference type="ARBA" id="ARBA00023049"/>
    </source>
</evidence>
<gene>
    <name evidence="10" type="ORF">E5987_02810</name>
</gene>
<keyword evidence="11" id="KW-1185">Reference proteome</keyword>
<evidence type="ECO:0000256" key="3">
    <source>
        <dbReference type="ARBA" id="ARBA00022670"/>
    </source>
</evidence>
<evidence type="ECO:0000313" key="11">
    <source>
        <dbReference type="Proteomes" id="UP000472580"/>
    </source>
</evidence>
<accession>A0A6L6YF44</accession>
<evidence type="ECO:0000259" key="8">
    <source>
        <dbReference type="Pfam" id="PF01551"/>
    </source>
</evidence>
<dbReference type="InterPro" id="IPR011055">
    <property type="entry name" value="Dup_hybrid_motif"/>
</dbReference>
<dbReference type="Proteomes" id="UP000472580">
    <property type="component" value="Unassembled WGS sequence"/>
</dbReference>
<dbReference type="Gene3D" id="2.70.70.10">
    <property type="entry name" value="Glucose Permease (Domain IIA)"/>
    <property type="match status" value="1"/>
</dbReference>
<dbReference type="CDD" id="cd12797">
    <property type="entry name" value="M23_peptidase"/>
    <property type="match status" value="1"/>
</dbReference>
<feature type="domain" description="Csd3-like second N-terminal" evidence="9">
    <location>
        <begin position="191"/>
        <end position="306"/>
    </location>
</feature>
<comment type="subcellular location">
    <subcellularLocation>
        <location evidence="2">Cell envelope</location>
    </subcellularLocation>
</comment>
<evidence type="ECO:0000256" key="6">
    <source>
        <dbReference type="ARBA" id="ARBA00022833"/>
    </source>
</evidence>
<keyword evidence="7" id="KW-0482">Metalloprotease</keyword>
<name>A0A6L6YF44_9BURK</name>
<organism evidence="10 11">
    <name type="scientific">Parasutterella muris</name>
    <dbReference type="NCBI Taxonomy" id="2565572"/>
    <lineage>
        <taxon>Bacteria</taxon>
        <taxon>Pseudomonadati</taxon>
        <taxon>Pseudomonadota</taxon>
        <taxon>Betaproteobacteria</taxon>
        <taxon>Burkholderiales</taxon>
        <taxon>Sutterellaceae</taxon>
        <taxon>Parasutterella</taxon>
    </lineage>
</organism>
<evidence type="ECO:0000259" key="9">
    <source>
        <dbReference type="Pfam" id="PF19425"/>
    </source>
</evidence>
<evidence type="ECO:0000256" key="1">
    <source>
        <dbReference type="ARBA" id="ARBA00001947"/>
    </source>
</evidence>
<dbReference type="InterPro" id="IPR045834">
    <property type="entry name" value="Csd3_N2"/>
</dbReference>